<protein>
    <submittedName>
        <fullName evidence="1">Uncharacterized protein</fullName>
    </submittedName>
</protein>
<proteinExistence type="predicted"/>
<sequence length="71" mass="8461">MNKETLDKAVELDEEICSIREMLGDETLYIWNGVYKQRAGYRNYTTIEIDTKLREILTAELERKEKEFAEL</sequence>
<organism evidence="1">
    <name type="scientific">Siphoviridae sp. ctorp6</name>
    <dbReference type="NCBI Taxonomy" id="2825673"/>
    <lineage>
        <taxon>Viruses</taxon>
        <taxon>Duplodnaviria</taxon>
        <taxon>Heunggongvirae</taxon>
        <taxon>Uroviricota</taxon>
        <taxon>Caudoviricetes</taxon>
    </lineage>
</organism>
<reference evidence="1" key="1">
    <citation type="journal article" date="2021" name="Proc. Natl. Acad. Sci. U.S.A.">
        <title>A Catalog of Tens of Thousands of Viruses from Human Metagenomes Reveals Hidden Associations with Chronic Diseases.</title>
        <authorList>
            <person name="Tisza M.J."/>
            <person name="Buck C.B."/>
        </authorList>
    </citation>
    <scope>NUCLEOTIDE SEQUENCE</scope>
    <source>
        <strain evidence="1">Ctorp6</strain>
    </source>
</reference>
<name>A0A8S5PEK8_9CAUD</name>
<evidence type="ECO:0000313" key="1">
    <source>
        <dbReference type="EMBL" id="DAE04809.1"/>
    </source>
</evidence>
<dbReference type="EMBL" id="BK015394">
    <property type="protein sequence ID" value="DAE04809.1"/>
    <property type="molecule type" value="Genomic_DNA"/>
</dbReference>
<accession>A0A8S5PEK8</accession>